<organism evidence="1 2">
    <name type="scientific">Pseudogymnoascus verrucosus</name>
    <dbReference type="NCBI Taxonomy" id="342668"/>
    <lineage>
        <taxon>Eukaryota</taxon>
        <taxon>Fungi</taxon>
        <taxon>Dikarya</taxon>
        <taxon>Ascomycota</taxon>
        <taxon>Pezizomycotina</taxon>
        <taxon>Leotiomycetes</taxon>
        <taxon>Thelebolales</taxon>
        <taxon>Thelebolaceae</taxon>
        <taxon>Pseudogymnoascus</taxon>
    </lineage>
</organism>
<dbReference type="GeneID" id="28838531"/>
<accession>A0A1B8GHX0</accession>
<sequence length="59" mass="6315">MAACCSRPSPNLRQEKEGYAGSFLGAHEASIWRASGDGFEDFVVGKGQGLNVLLQYSAH</sequence>
<keyword evidence="2" id="KW-1185">Reference proteome</keyword>
<name>A0A1B8GHX0_9PEZI</name>
<evidence type="ECO:0000313" key="2">
    <source>
        <dbReference type="Proteomes" id="UP000091956"/>
    </source>
</evidence>
<protein>
    <submittedName>
        <fullName evidence="1">Uncharacterized protein</fullName>
    </submittedName>
</protein>
<reference evidence="2" key="2">
    <citation type="journal article" date="2018" name="Nat. Commun.">
        <title>Extreme sensitivity to ultraviolet light in the fungal pathogen causing white-nose syndrome of bats.</title>
        <authorList>
            <person name="Palmer J.M."/>
            <person name="Drees K.P."/>
            <person name="Foster J.T."/>
            <person name="Lindner D.L."/>
        </authorList>
    </citation>
    <scope>NUCLEOTIDE SEQUENCE [LARGE SCALE GENOMIC DNA]</scope>
    <source>
        <strain evidence="2">UAMH 10579</strain>
    </source>
</reference>
<reference evidence="1 2" key="1">
    <citation type="submission" date="2016-03" db="EMBL/GenBank/DDBJ databases">
        <title>Comparative genomics of Pseudogymnoascus destructans, the fungus causing white-nose syndrome of bats.</title>
        <authorList>
            <person name="Palmer J.M."/>
            <person name="Drees K.P."/>
            <person name="Foster J.T."/>
            <person name="Lindner D.L."/>
        </authorList>
    </citation>
    <scope>NUCLEOTIDE SEQUENCE [LARGE SCALE GENOMIC DNA]</scope>
    <source>
        <strain evidence="1 2">UAMH 10579</strain>
    </source>
</reference>
<proteinExistence type="predicted"/>
<dbReference type="AlphaFoldDB" id="A0A1B8GHX0"/>
<evidence type="ECO:0000313" key="1">
    <source>
        <dbReference type="EMBL" id="OBT95447.1"/>
    </source>
</evidence>
<dbReference type="EMBL" id="KV460235">
    <property type="protein sequence ID" value="OBT95447.1"/>
    <property type="molecule type" value="Genomic_DNA"/>
</dbReference>
<dbReference type="RefSeq" id="XP_018129180.1">
    <property type="nucleotide sequence ID" value="XM_018274611.1"/>
</dbReference>
<gene>
    <name evidence="1" type="ORF">VE01_05145</name>
</gene>
<dbReference type="Proteomes" id="UP000091956">
    <property type="component" value="Unassembled WGS sequence"/>
</dbReference>